<sequence length="104" mass="11474">MHEETLSNPPSSFPPLPNLPELRAAAETETQRRPRASHQLISTDTWKSNLHQEPVYSSHYGATEQREALLSGGEGANCTFINPANPSDTILTNTLCLFICHDSN</sequence>
<proteinExistence type="predicted"/>
<feature type="region of interest" description="Disordered" evidence="1">
    <location>
        <begin position="1"/>
        <end position="44"/>
    </location>
</feature>
<evidence type="ECO:0000313" key="3">
    <source>
        <dbReference type="Proteomes" id="UP001314229"/>
    </source>
</evidence>
<gene>
    <name evidence="2" type="ORF">FSCOSCO3_A007162</name>
</gene>
<comment type="caution">
    <text evidence="2">The sequence shown here is derived from an EMBL/GenBank/DDBJ whole genome shotgun (WGS) entry which is preliminary data.</text>
</comment>
<name>A0AAV1Q3S0_SCOSC</name>
<feature type="non-terminal residue" evidence="2">
    <location>
        <position position="104"/>
    </location>
</feature>
<dbReference type="Proteomes" id="UP001314229">
    <property type="component" value="Unassembled WGS sequence"/>
</dbReference>
<dbReference type="EMBL" id="CAWUFR010000506">
    <property type="protein sequence ID" value="CAK6978668.1"/>
    <property type="molecule type" value="Genomic_DNA"/>
</dbReference>
<reference evidence="2 3" key="1">
    <citation type="submission" date="2024-01" db="EMBL/GenBank/DDBJ databases">
        <authorList>
            <person name="Alioto T."/>
            <person name="Alioto T."/>
            <person name="Gomez Garrido J."/>
        </authorList>
    </citation>
    <scope>NUCLEOTIDE SEQUENCE [LARGE SCALE GENOMIC DNA]</scope>
</reference>
<protein>
    <submittedName>
        <fullName evidence="2">Uncharacterized protein</fullName>
    </submittedName>
</protein>
<keyword evidence="3" id="KW-1185">Reference proteome</keyword>
<feature type="compositionally biased region" description="Low complexity" evidence="1">
    <location>
        <begin position="1"/>
        <end position="10"/>
    </location>
</feature>
<evidence type="ECO:0000313" key="2">
    <source>
        <dbReference type="EMBL" id="CAK6978668.1"/>
    </source>
</evidence>
<accession>A0AAV1Q3S0</accession>
<dbReference type="AlphaFoldDB" id="A0AAV1Q3S0"/>
<organism evidence="2 3">
    <name type="scientific">Scomber scombrus</name>
    <name type="common">Atlantic mackerel</name>
    <name type="synonym">Scomber vernalis</name>
    <dbReference type="NCBI Taxonomy" id="13677"/>
    <lineage>
        <taxon>Eukaryota</taxon>
        <taxon>Metazoa</taxon>
        <taxon>Chordata</taxon>
        <taxon>Craniata</taxon>
        <taxon>Vertebrata</taxon>
        <taxon>Euteleostomi</taxon>
        <taxon>Actinopterygii</taxon>
        <taxon>Neopterygii</taxon>
        <taxon>Teleostei</taxon>
        <taxon>Neoteleostei</taxon>
        <taxon>Acanthomorphata</taxon>
        <taxon>Pelagiaria</taxon>
        <taxon>Scombriformes</taxon>
        <taxon>Scombridae</taxon>
        <taxon>Scomber</taxon>
    </lineage>
</organism>
<evidence type="ECO:0000256" key="1">
    <source>
        <dbReference type="SAM" id="MobiDB-lite"/>
    </source>
</evidence>